<accession>S9UPF3</accession>
<gene>
    <name evidence="3" type="ORF">STCU_02665</name>
</gene>
<reference evidence="3 4" key="1">
    <citation type="journal article" date="2013" name="PLoS ONE">
        <title>Predicting the Proteins of Angomonas deanei, Strigomonas culicis and Their Respective Endosymbionts Reveals New Aspects of the Trypanosomatidae Family.</title>
        <authorList>
            <person name="Motta M.C."/>
            <person name="Martins A.C."/>
            <person name="de Souza S.S."/>
            <person name="Catta-Preta C.M."/>
            <person name="Silva R."/>
            <person name="Klein C.C."/>
            <person name="de Almeida L.G."/>
            <person name="de Lima Cunha O."/>
            <person name="Ciapina L.P."/>
            <person name="Brocchi M."/>
            <person name="Colabardini A.C."/>
            <person name="de Araujo Lima B."/>
            <person name="Machado C.R."/>
            <person name="de Almeida Soares C.M."/>
            <person name="Probst C.M."/>
            <person name="de Menezes C.B."/>
            <person name="Thompson C.E."/>
            <person name="Bartholomeu D.C."/>
            <person name="Gradia D.F."/>
            <person name="Pavoni D.P."/>
            <person name="Grisard E.C."/>
            <person name="Fantinatti-Garboggini F."/>
            <person name="Marchini F.K."/>
            <person name="Rodrigues-Luiz G.F."/>
            <person name="Wagner G."/>
            <person name="Goldman G.H."/>
            <person name="Fietto J.L."/>
            <person name="Elias M.C."/>
            <person name="Goldman M.H."/>
            <person name="Sagot M.F."/>
            <person name="Pereira M."/>
            <person name="Stoco P.H."/>
            <person name="de Mendonca-Neto R.P."/>
            <person name="Teixeira S.M."/>
            <person name="Maciel T.E."/>
            <person name="de Oliveira Mendes T.A."/>
            <person name="Urmenyi T.P."/>
            <person name="de Souza W."/>
            <person name="Schenkman S."/>
            <person name="de Vasconcelos A.T."/>
        </authorList>
    </citation>
    <scope>NUCLEOTIDE SEQUENCE [LARGE SCALE GENOMIC DNA]</scope>
</reference>
<evidence type="ECO:0000313" key="4">
    <source>
        <dbReference type="Proteomes" id="UP000015354"/>
    </source>
</evidence>
<dbReference type="OrthoDB" id="273109at2759"/>
<evidence type="ECO:0000313" key="3">
    <source>
        <dbReference type="EMBL" id="EPY32772.1"/>
    </source>
</evidence>
<comment type="caution">
    <text evidence="3">The sequence shown here is derived from an EMBL/GenBank/DDBJ whole genome shotgun (WGS) entry which is preliminary data.</text>
</comment>
<keyword evidence="4" id="KW-1185">Reference proteome</keyword>
<keyword evidence="1" id="KW-0175">Coiled coil</keyword>
<proteinExistence type="predicted"/>
<feature type="compositionally biased region" description="Low complexity" evidence="2">
    <location>
        <begin position="226"/>
        <end position="240"/>
    </location>
</feature>
<protein>
    <submittedName>
        <fullName evidence="3">Uncharacterized protein</fullName>
    </submittedName>
</protein>
<name>S9UPF3_9TRYP</name>
<feature type="region of interest" description="Disordered" evidence="2">
    <location>
        <begin position="171"/>
        <end position="288"/>
    </location>
</feature>
<feature type="coiled-coil region" evidence="1">
    <location>
        <begin position="6"/>
        <end position="79"/>
    </location>
</feature>
<dbReference type="AlphaFoldDB" id="S9UPF3"/>
<evidence type="ECO:0000256" key="2">
    <source>
        <dbReference type="SAM" id="MobiDB-lite"/>
    </source>
</evidence>
<dbReference type="EMBL" id="ATMH01002665">
    <property type="protein sequence ID" value="EPY32772.1"/>
    <property type="molecule type" value="Genomic_DNA"/>
</dbReference>
<feature type="compositionally biased region" description="Basic and acidic residues" evidence="2">
    <location>
        <begin position="171"/>
        <end position="181"/>
    </location>
</feature>
<organism evidence="3 4">
    <name type="scientific">Strigomonas culicis</name>
    <dbReference type="NCBI Taxonomy" id="28005"/>
    <lineage>
        <taxon>Eukaryota</taxon>
        <taxon>Discoba</taxon>
        <taxon>Euglenozoa</taxon>
        <taxon>Kinetoplastea</taxon>
        <taxon>Metakinetoplastina</taxon>
        <taxon>Trypanosomatida</taxon>
        <taxon>Trypanosomatidae</taxon>
        <taxon>Strigomonadinae</taxon>
        <taxon>Strigomonas</taxon>
    </lineage>
</organism>
<evidence type="ECO:0000256" key="1">
    <source>
        <dbReference type="SAM" id="Coils"/>
    </source>
</evidence>
<dbReference type="Proteomes" id="UP000015354">
    <property type="component" value="Unassembled WGS sequence"/>
</dbReference>
<sequence>MSEELLNQWRDRVLEAETEISIVQEEIDAVHKRRRAIKQKVHQFDDLVADEKRELLNRLEEVEAEAKNLGERCEATVAEKDQVEATYMRTLDEYEGMHFLVHEIKDAERMLGEREDLDVRLQRESLAWAEEEHSLRTKLNNFQMQLKQNRKQQQTELTELEAELAELERRQAQERAERAGEVKQQARSVVRGSRQPSPRQKEETFLSANSAGGVPTRSAPLRSCIKGQPAGAKAGQAPAARAVSQPLMQEGEGAMSSLEAFQQMRALSYGPGKQPRKRNVLGDATNQQ</sequence>